<dbReference type="FunFam" id="1.20.1250.20:FF:000011">
    <property type="entry name" value="MFS multidrug transporter, putative"/>
    <property type="match status" value="1"/>
</dbReference>
<dbReference type="CDD" id="cd17323">
    <property type="entry name" value="MFS_Tpo1_MDR_like"/>
    <property type="match status" value="1"/>
</dbReference>
<feature type="transmembrane region" description="Helical" evidence="7">
    <location>
        <begin position="274"/>
        <end position="292"/>
    </location>
</feature>
<feature type="transmembrane region" description="Helical" evidence="7">
    <location>
        <begin position="297"/>
        <end position="316"/>
    </location>
</feature>
<organism evidence="9 10">
    <name type="scientific">Trichoderma arundinaceum</name>
    <dbReference type="NCBI Taxonomy" id="490622"/>
    <lineage>
        <taxon>Eukaryota</taxon>
        <taxon>Fungi</taxon>
        <taxon>Dikarya</taxon>
        <taxon>Ascomycota</taxon>
        <taxon>Pezizomycotina</taxon>
        <taxon>Sordariomycetes</taxon>
        <taxon>Hypocreomycetidae</taxon>
        <taxon>Hypocreales</taxon>
        <taxon>Hypocreaceae</taxon>
        <taxon>Trichoderma</taxon>
    </lineage>
</organism>
<reference evidence="9 10" key="1">
    <citation type="journal article" date="2018" name="PLoS Pathog.">
        <title>Evolution of structural diversity of trichothecenes, a family of toxins produced by plant pathogenic and entomopathogenic fungi.</title>
        <authorList>
            <person name="Proctor R.H."/>
            <person name="McCormick S.P."/>
            <person name="Kim H.S."/>
            <person name="Cardoza R.E."/>
            <person name="Stanley A.M."/>
            <person name="Lindo L."/>
            <person name="Kelly A."/>
            <person name="Brown D.W."/>
            <person name="Lee T."/>
            <person name="Vaughan M.M."/>
            <person name="Alexander N.J."/>
            <person name="Busman M."/>
            <person name="Gutierrez S."/>
        </authorList>
    </citation>
    <scope>NUCLEOTIDE SEQUENCE [LARGE SCALE GENOMIC DNA]</scope>
    <source>
        <strain evidence="9 10">IBT 40837</strain>
    </source>
</reference>
<name>A0A395NI88_TRIAR</name>
<evidence type="ECO:0000256" key="1">
    <source>
        <dbReference type="ARBA" id="ARBA00004141"/>
    </source>
</evidence>
<feature type="transmembrane region" description="Helical" evidence="7">
    <location>
        <begin position="448"/>
        <end position="470"/>
    </location>
</feature>
<evidence type="ECO:0000256" key="7">
    <source>
        <dbReference type="SAM" id="Phobius"/>
    </source>
</evidence>
<gene>
    <name evidence="9" type="ORF">TARUN_6458</name>
</gene>
<comment type="caution">
    <text evidence="9">The sequence shown here is derived from an EMBL/GenBank/DDBJ whole genome shotgun (WGS) entry which is preliminary data.</text>
</comment>
<feature type="transmembrane region" description="Helical" evidence="7">
    <location>
        <begin position="53"/>
        <end position="74"/>
    </location>
</feature>
<dbReference type="Pfam" id="PF07690">
    <property type="entry name" value="MFS_1"/>
    <property type="match status" value="1"/>
</dbReference>
<feature type="region of interest" description="Disordered" evidence="6">
    <location>
        <begin position="1"/>
        <end position="37"/>
    </location>
</feature>
<feature type="transmembrane region" description="Helical" evidence="7">
    <location>
        <begin position="336"/>
        <end position="358"/>
    </location>
</feature>
<feature type="transmembrane region" description="Helical" evidence="7">
    <location>
        <begin position="86"/>
        <end position="105"/>
    </location>
</feature>
<dbReference type="Proteomes" id="UP000266272">
    <property type="component" value="Unassembled WGS sequence"/>
</dbReference>
<evidence type="ECO:0000256" key="5">
    <source>
        <dbReference type="ARBA" id="ARBA00023180"/>
    </source>
</evidence>
<feature type="transmembrane region" description="Helical" evidence="7">
    <location>
        <begin position="386"/>
        <end position="405"/>
    </location>
</feature>
<sequence>MAVMDEVESATLSRSPTTSDEETPTPSVSIPSPLAFGENDPANPKNWSLLRRLFITFIWISGNLVVSVSSSIFSSGAQAISEEFKVGTEVVTLGVSLFVVGYAVGPPFWSPISEQFGRRYPLLVAMILFTIFCIPVAVGKNLQTILVGRFLCGATGVAPIALFGGGLVDIWHPEQRAIAMATVIGIVLGGPLLAPVMGNFITASHLGWRWTGWLSCIMGGSCSVLVSFGLPETYAPIILKKRQRLDPAFKEAPKETGAWKIFVRVYLVRPFGKLVQWSYCPAIADIAFTVLLGTEPVLVLMTLYQAFVYGILYLVFSSYPIIFREQRHWKLGLSSLPFLGMMVGVFMGSAMIVTRTILAQQASLKKIAENPSLAALAPAPERRLPLMMAGSVLLPIGLFIFGWTAAPDIPLVGMIIGSLFVGSGLLSIFVTAMTYILDVYSHIATSALGANTIVRSLFAAGFPLFAGYMYDGLGVAWASSVLGFVSLAMIPIPIIFYRFGPRIRALSKNLIV</sequence>
<keyword evidence="10" id="KW-1185">Reference proteome</keyword>
<dbReference type="PROSITE" id="PS50850">
    <property type="entry name" value="MFS"/>
    <property type="match status" value="1"/>
</dbReference>
<dbReference type="Gene3D" id="1.20.1250.20">
    <property type="entry name" value="MFS general substrate transporter like domains"/>
    <property type="match status" value="1"/>
</dbReference>
<comment type="subcellular location">
    <subcellularLocation>
        <location evidence="1">Membrane</location>
        <topology evidence="1">Multi-pass membrane protein</topology>
    </subcellularLocation>
</comment>
<feature type="transmembrane region" description="Helical" evidence="7">
    <location>
        <begin position="210"/>
        <end position="230"/>
    </location>
</feature>
<keyword evidence="2 7" id="KW-0812">Transmembrane</keyword>
<evidence type="ECO:0000256" key="3">
    <source>
        <dbReference type="ARBA" id="ARBA00022989"/>
    </source>
</evidence>
<dbReference type="InterPro" id="IPR036259">
    <property type="entry name" value="MFS_trans_sf"/>
</dbReference>
<feature type="transmembrane region" description="Helical" evidence="7">
    <location>
        <begin position="120"/>
        <end position="138"/>
    </location>
</feature>
<dbReference type="EMBL" id="PXOA01000414">
    <property type="protein sequence ID" value="RFU75699.1"/>
    <property type="molecule type" value="Genomic_DNA"/>
</dbReference>
<dbReference type="OrthoDB" id="9986881at2759"/>
<feature type="transmembrane region" description="Helical" evidence="7">
    <location>
        <begin position="411"/>
        <end position="436"/>
    </location>
</feature>
<dbReference type="PANTHER" id="PTHR23502:SF156">
    <property type="entry name" value="TRANSPORTER, PUTATIVE (AFU_ORTHOLOGUE AFUA_5G00420)-RELATED"/>
    <property type="match status" value="1"/>
</dbReference>
<feature type="transmembrane region" description="Helical" evidence="7">
    <location>
        <begin position="177"/>
        <end position="198"/>
    </location>
</feature>
<evidence type="ECO:0000313" key="9">
    <source>
        <dbReference type="EMBL" id="RFU75699.1"/>
    </source>
</evidence>
<dbReference type="InterPro" id="IPR020846">
    <property type="entry name" value="MFS_dom"/>
</dbReference>
<dbReference type="SUPFAM" id="SSF103473">
    <property type="entry name" value="MFS general substrate transporter"/>
    <property type="match status" value="1"/>
</dbReference>
<keyword evidence="3 7" id="KW-1133">Transmembrane helix</keyword>
<dbReference type="GO" id="GO:0022857">
    <property type="term" value="F:transmembrane transporter activity"/>
    <property type="evidence" value="ECO:0007669"/>
    <property type="project" value="InterPro"/>
</dbReference>
<evidence type="ECO:0000256" key="6">
    <source>
        <dbReference type="SAM" id="MobiDB-lite"/>
    </source>
</evidence>
<protein>
    <submittedName>
        <fullName evidence="9">Polyamine transporter 4</fullName>
    </submittedName>
</protein>
<keyword evidence="5" id="KW-0325">Glycoprotein</keyword>
<evidence type="ECO:0000313" key="10">
    <source>
        <dbReference type="Proteomes" id="UP000266272"/>
    </source>
</evidence>
<dbReference type="InterPro" id="IPR011701">
    <property type="entry name" value="MFS"/>
</dbReference>
<accession>A0A395NI88</accession>
<evidence type="ECO:0000256" key="4">
    <source>
        <dbReference type="ARBA" id="ARBA00023136"/>
    </source>
</evidence>
<evidence type="ECO:0000259" key="8">
    <source>
        <dbReference type="PROSITE" id="PS50850"/>
    </source>
</evidence>
<evidence type="ECO:0000256" key="2">
    <source>
        <dbReference type="ARBA" id="ARBA00022692"/>
    </source>
</evidence>
<dbReference type="STRING" id="490622.A0A395NI88"/>
<feature type="domain" description="Major facilitator superfamily (MFS) profile" evidence="8">
    <location>
        <begin position="55"/>
        <end position="504"/>
    </location>
</feature>
<proteinExistence type="predicted"/>
<dbReference type="PANTHER" id="PTHR23502">
    <property type="entry name" value="MAJOR FACILITATOR SUPERFAMILY"/>
    <property type="match status" value="1"/>
</dbReference>
<dbReference type="AlphaFoldDB" id="A0A395NI88"/>
<feature type="transmembrane region" description="Helical" evidence="7">
    <location>
        <begin position="476"/>
        <end position="499"/>
    </location>
</feature>
<feature type="transmembrane region" description="Helical" evidence="7">
    <location>
        <begin position="150"/>
        <end position="171"/>
    </location>
</feature>
<keyword evidence="4 7" id="KW-0472">Membrane</keyword>
<dbReference type="GO" id="GO:0005886">
    <property type="term" value="C:plasma membrane"/>
    <property type="evidence" value="ECO:0007669"/>
    <property type="project" value="TreeGrafter"/>
</dbReference>